<dbReference type="GO" id="GO:0030570">
    <property type="term" value="F:pectate lyase activity"/>
    <property type="evidence" value="ECO:0007669"/>
    <property type="project" value="UniProtKB-EC"/>
</dbReference>
<dbReference type="CAZy" id="PL1">
    <property type="family name" value="Polysaccharide Lyase Family 1"/>
</dbReference>
<dbReference type="InterPro" id="IPR012334">
    <property type="entry name" value="Pectin_lyas_fold"/>
</dbReference>
<protein>
    <submittedName>
        <fullName evidence="3">Pectate lyase</fullName>
        <ecNumber evidence="3">4.2.2.2</ecNumber>
    </submittedName>
</protein>
<dbReference type="Proteomes" id="UP000008794">
    <property type="component" value="Chromosome"/>
</dbReference>
<dbReference type="EC" id="4.2.2.2" evidence="3"/>
<dbReference type="STRING" id="717959.AL1_11750"/>
<gene>
    <name evidence="3" type="ORF">AL1_11750</name>
</gene>
<organism evidence="3 4">
    <name type="scientific">Alistipes shahii WAL 8301</name>
    <dbReference type="NCBI Taxonomy" id="717959"/>
    <lineage>
        <taxon>Bacteria</taxon>
        <taxon>Pseudomonadati</taxon>
        <taxon>Bacteroidota</taxon>
        <taxon>Bacteroidia</taxon>
        <taxon>Bacteroidales</taxon>
        <taxon>Rikenellaceae</taxon>
        <taxon>Alistipes</taxon>
    </lineage>
</organism>
<dbReference type="PATRIC" id="fig|717959.3.peg.2850"/>
<dbReference type="InterPro" id="IPR052063">
    <property type="entry name" value="Polysaccharide_Lyase_1"/>
</dbReference>
<proteinExistence type="predicted"/>
<dbReference type="KEGG" id="ash:AL1_11750"/>
<keyword evidence="1" id="KW-0479">Metal-binding</keyword>
<dbReference type="PANTHER" id="PTHR42970">
    <property type="entry name" value="PECTATE LYASE C-RELATED"/>
    <property type="match status" value="1"/>
</dbReference>
<keyword evidence="2" id="KW-0325">Glycoprotein</keyword>
<dbReference type="HOGENOM" id="CLU_016764_1_1_10"/>
<dbReference type="InterPro" id="IPR036116">
    <property type="entry name" value="FN3_sf"/>
</dbReference>
<dbReference type="InterPro" id="IPR011050">
    <property type="entry name" value="Pectin_lyase_fold/virulence"/>
</dbReference>
<dbReference type="GO" id="GO:0046872">
    <property type="term" value="F:metal ion binding"/>
    <property type="evidence" value="ECO:0007669"/>
    <property type="project" value="UniProtKB-KW"/>
</dbReference>
<dbReference type="Gene3D" id="2.160.20.10">
    <property type="entry name" value="Single-stranded right-handed beta-helix, Pectin lyase-like"/>
    <property type="match status" value="1"/>
</dbReference>
<keyword evidence="4" id="KW-1185">Reference proteome</keyword>
<dbReference type="SUPFAM" id="SSF51126">
    <property type="entry name" value="Pectin lyase-like"/>
    <property type="match status" value="1"/>
</dbReference>
<dbReference type="SUPFAM" id="SSF49265">
    <property type="entry name" value="Fibronectin type III"/>
    <property type="match status" value="1"/>
</dbReference>
<dbReference type="BioCyc" id="ASHA717959:AL1_RS05475-MONOMER"/>
<dbReference type="PANTHER" id="PTHR42970:SF1">
    <property type="entry name" value="PECTATE LYASE C-RELATED"/>
    <property type="match status" value="1"/>
</dbReference>
<evidence type="ECO:0000313" key="4">
    <source>
        <dbReference type="Proteomes" id="UP000008794"/>
    </source>
</evidence>
<evidence type="ECO:0000256" key="2">
    <source>
        <dbReference type="ARBA" id="ARBA00023180"/>
    </source>
</evidence>
<accession>D4IL58</accession>
<keyword evidence="3" id="KW-0456">Lyase</keyword>
<evidence type="ECO:0000256" key="1">
    <source>
        <dbReference type="ARBA" id="ARBA00022723"/>
    </source>
</evidence>
<sequence>MLALAVGCGDDSTAAVPDMKTLPVPDVAVAVSDRTATVRWSISEPVEAVRFTFELYAGDAAAPLQSATTRLQSQRFEMEPGVSYRFRVLAAAPLGSAGWQDSAFSDFATFSTEGPADPDVDLGLPLANENDGVLRAFPGAEGGGMYTTGGRGGRIYRVTNLNDSGAGSFRAAVEASGKRIVVFDVAGTIHLTSDLRIRNDNLTVAGQTAPGGGVCIAGGTVVVDADNVIIRYMRFRLGDLNTGGNLSDGSDTIWGRYHKDIILDHCSMSWSIDECASFYANQNFTMQWCLLTESLRKSAHGKGDHGYGGIWGGKNASFHHNLLANHDSRNARIDHPGVYGSYLSTHRGNVDYRNNVIYNWGSNTTYGGEDGSFNVVNNYYKPGPASKEKRYFVDAYWHNSSSNVGSAYPRLYMSGNYHAGSYASSINGDQWSGVYYHPQGNDPSTTEGRLAAPLPIKAGGVTVCHTTTHTAAGAFDAVLSYAGASLCRDAVDRRAETDARSGRATFPDGGNGSTGGIIDSQAAVGGWPELTATAGEIARAAVDTDGDGIPDHYEELLGLDPKDASDAAATTLDPQKLYSNIEVYLHYLVRDITLSQVKGGSYTALQ</sequence>
<reference evidence="3 4" key="2">
    <citation type="submission" date="2010-03" db="EMBL/GenBank/DDBJ databases">
        <authorList>
            <person name="Pajon A."/>
        </authorList>
    </citation>
    <scope>NUCLEOTIDE SEQUENCE [LARGE SCALE GENOMIC DNA]</scope>
    <source>
        <strain evidence="3 4">WAL 8301</strain>
    </source>
</reference>
<dbReference type="AlphaFoldDB" id="D4IL58"/>
<name>D4IL58_9BACT</name>
<evidence type="ECO:0000313" key="3">
    <source>
        <dbReference type="EMBL" id="CBK63670.1"/>
    </source>
</evidence>
<dbReference type="EMBL" id="FP929032">
    <property type="protein sequence ID" value="CBK63670.1"/>
    <property type="molecule type" value="Genomic_DNA"/>
</dbReference>
<reference evidence="3 4" key="1">
    <citation type="submission" date="2010-03" db="EMBL/GenBank/DDBJ databases">
        <title>The genome sequence of Alistipes shahii WAL 8301.</title>
        <authorList>
            <consortium name="metaHIT consortium -- http://www.metahit.eu/"/>
            <person name="Pajon A."/>
            <person name="Turner K."/>
            <person name="Parkhill J."/>
        </authorList>
    </citation>
    <scope>NUCLEOTIDE SEQUENCE [LARGE SCALE GENOMIC DNA]</scope>
    <source>
        <strain evidence="3 4">WAL 8301</strain>
    </source>
</reference>